<dbReference type="InterPro" id="IPR043128">
    <property type="entry name" value="Rev_trsase/Diguanyl_cyclase"/>
</dbReference>
<evidence type="ECO:0008006" key="7">
    <source>
        <dbReference type="Google" id="ProtNLM"/>
    </source>
</evidence>
<dbReference type="InterPro" id="IPR052163">
    <property type="entry name" value="DGC-Regulatory_Protein"/>
</dbReference>
<proteinExistence type="predicted"/>
<organism evidence="5 6">
    <name type="scientific">Nitrincola tibetensis</name>
    <dbReference type="NCBI Taxonomy" id="2219697"/>
    <lineage>
        <taxon>Bacteria</taxon>
        <taxon>Pseudomonadati</taxon>
        <taxon>Pseudomonadota</taxon>
        <taxon>Gammaproteobacteria</taxon>
        <taxon>Oceanospirillales</taxon>
        <taxon>Oceanospirillaceae</taxon>
        <taxon>Nitrincola</taxon>
    </lineage>
</organism>
<dbReference type="FunFam" id="3.30.70.270:FF:000001">
    <property type="entry name" value="Diguanylate cyclase domain protein"/>
    <property type="match status" value="1"/>
</dbReference>
<reference evidence="5 6" key="1">
    <citation type="submission" date="2018-06" db="EMBL/GenBank/DDBJ databases">
        <title>Nitrincola tibetense sp. nov., isolated from Lake XuguoCo on Tibetan Plateau.</title>
        <authorList>
            <person name="Xing P."/>
        </authorList>
    </citation>
    <scope>NUCLEOTIDE SEQUENCE [LARGE SCALE GENOMIC DNA]</scope>
    <source>
        <strain evidence="6">xg18</strain>
    </source>
</reference>
<comment type="caution">
    <text evidence="5">The sequence shown here is derived from an EMBL/GenBank/DDBJ whole genome shotgun (WGS) entry which is preliminary data.</text>
</comment>
<sequence>MLRVNWFDHEARFDTLLHPYRVRADRIMVGMNAFLLIICLLLVPLYDTLFAVMLIGVPTLLLAVLLARLYPGELITRLYMGAAFMVFTGLIIHQNAGDIEAHFSAFGLIGVLLYYRDWRTILMATTVIYLHHLILGYAQTIGIAVYVFDTNTFWLLFWKHVAYFLPFVLMMAYLSIWLRREGYEDQHVIAIAQDIMQGNLVADKHLAIDQRQAPLIQSVLMMKNRLLDLLRVMPVPAAVIRLDNETLVNINEAWERKMGILPIGAKVQDSLICSVPGTWDRLLEALHASPDKLLDKREISLRYPNGSEAICEVSVILHEESHPVMAILTLEDITKRKQNEQTMHRLAFYDMLTELPNRSHLMHYLEDAFVRWSESGIGFAVLTMDLDGFKPINDTYGHDLGDNVLQIIGKRLLNIKRESDLIARLGGDEFVVVLSHCIDHTSAYAMAERVITVITAPMQLGANDQSRITVEVGVSIGIAHIAEGAVSIDELLKQADVALYRAKEAGKRQAVFYRAD</sequence>
<evidence type="ECO:0000256" key="2">
    <source>
        <dbReference type="SAM" id="Phobius"/>
    </source>
</evidence>
<feature type="transmembrane region" description="Helical" evidence="2">
    <location>
        <begin position="74"/>
        <end position="93"/>
    </location>
</feature>
<dbReference type="Gene3D" id="3.30.450.20">
    <property type="entry name" value="PAS domain"/>
    <property type="match status" value="1"/>
</dbReference>
<keyword evidence="2" id="KW-1133">Transmembrane helix</keyword>
<dbReference type="AlphaFoldDB" id="A0A364NQW0"/>
<dbReference type="SUPFAM" id="SSF55785">
    <property type="entry name" value="PYP-like sensor domain (PAS domain)"/>
    <property type="match status" value="1"/>
</dbReference>
<dbReference type="CDD" id="cd01949">
    <property type="entry name" value="GGDEF"/>
    <property type="match status" value="1"/>
</dbReference>
<dbReference type="Gene3D" id="3.30.70.270">
    <property type="match status" value="1"/>
</dbReference>
<gene>
    <name evidence="5" type="ORF">DN062_04045</name>
</gene>
<dbReference type="InterPro" id="IPR000700">
    <property type="entry name" value="PAS-assoc_C"/>
</dbReference>
<protein>
    <recommendedName>
        <fullName evidence="7">GGDEF domain-containing protein</fullName>
    </recommendedName>
</protein>
<feature type="transmembrane region" description="Helical" evidence="2">
    <location>
        <begin position="99"/>
        <end position="115"/>
    </location>
</feature>
<evidence type="ECO:0000256" key="1">
    <source>
        <dbReference type="ARBA" id="ARBA00001946"/>
    </source>
</evidence>
<dbReference type="Proteomes" id="UP000250744">
    <property type="component" value="Unassembled WGS sequence"/>
</dbReference>
<dbReference type="InterPro" id="IPR035965">
    <property type="entry name" value="PAS-like_dom_sf"/>
</dbReference>
<keyword evidence="6" id="KW-1185">Reference proteome</keyword>
<evidence type="ECO:0000313" key="6">
    <source>
        <dbReference type="Proteomes" id="UP000250744"/>
    </source>
</evidence>
<dbReference type="InterPro" id="IPR029787">
    <property type="entry name" value="Nucleotide_cyclase"/>
</dbReference>
<evidence type="ECO:0000259" key="4">
    <source>
        <dbReference type="PROSITE" id="PS50887"/>
    </source>
</evidence>
<feature type="transmembrane region" description="Helical" evidence="2">
    <location>
        <begin position="160"/>
        <end position="178"/>
    </location>
</feature>
<accession>A0A364NQW0</accession>
<dbReference type="PANTHER" id="PTHR46663">
    <property type="entry name" value="DIGUANYLATE CYCLASE DGCT-RELATED"/>
    <property type="match status" value="1"/>
</dbReference>
<feature type="domain" description="PAC" evidence="3">
    <location>
        <begin position="295"/>
        <end position="345"/>
    </location>
</feature>
<dbReference type="GO" id="GO:0003824">
    <property type="term" value="F:catalytic activity"/>
    <property type="evidence" value="ECO:0007669"/>
    <property type="project" value="UniProtKB-ARBA"/>
</dbReference>
<dbReference type="PROSITE" id="PS50113">
    <property type="entry name" value="PAC"/>
    <property type="match status" value="1"/>
</dbReference>
<dbReference type="EMBL" id="QKRX01000002">
    <property type="protein sequence ID" value="RAU19434.1"/>
    <property type="molecule type" value="Genomic_DNA"/>
</dbReference>
<keyword evidence="2" id="KW-0472">Membrane</keyword>
<evidence type="ECO:0000313" key="5">
    <source>
        <dbReference type="EMBL" id="RAU19434.1"/>
    </source>
</evidence>
<dbReference type="SMART" id="SM00267">
    <property type="entry name" value="GGDEF"/>
    <property type="match status" value="1"/>
</dbReference>
<dbReference type="InterPro" id="IPR000160">
    <property type="entry name" value="GGDEF_dom"/>
</dbReference>
<dbReference type="PANTHER" id="PTHR46663:SF4">
    <property type="entry name" value="DIGUANYLATE CYCLASE DGCT-RELATED"/>
    <property type="match status" value="1"/>
</dbReference>
<dbReference type="NCBIfam" id="TIGR00254">
    <property type="entry name" value="GGDEF"/>
    <property type="match status" value="1"/>
</dbReference>
<keyword evidence="2" id="KW-0812">Transmembrane</keyword>
<name>A0A364NQW0_9GAMM</name>
<dbReference type="Pfam" id="PF00990">
    <property type="entry name" value="GGDEF"/>
    <property type="match status" value="1"/>
</dbReference>
<comment type="cofactor">
    <cofactor evidence="1">
        <name>Mg(2+)</name>
        <dbReference type="ChEBI" id="CHEBI:18420"/>
    </cofactor>
</comment>
<feature type="domain" description="GGDEF" evidence="4">
    <location>
        <begin position="377"/>
        <end position="515"/>
    </location>
</feature>
<dbReference type="PROSITE" id="PS50887">
    <property type="entry name" value="GGDEF"/>
    <property type="match status" value="1"/>
</dbReference>
<dbReference type="SUPFAM" id="SSF55073">
    <property type="entry name" value="Nucleotide cyclase"/>
    <property type="match status" value="1"/>
</dbReference>
<feature type="transmembrane region" description="Helical" evidence="2">
    <location>
        <begin position="127"/>
        <end position="148"/>
    </location>
</feature>
<evidence type="ECO:0000259" key="3">
    <source>
        <dbReference type="PROSITE" id="PS50113"/>
    </source>
</evidence>